<evidence type="ECO:0000256" key="3">
    <source>
        <dbReference type="ARBA" id="ARBA00007222"/>
    </source>
</evidence>
<dbReference type="Proteomes" id="UP000759131">
    <property type="component" value="Unassembled WGS sequence"/>
</dbReference>
<dbReference type="AlphaFoldDB" id="A0A7R9LBN9"/>
<feature type="non-terminal residue" evidence="13">
    <location>
        <position position="415"/>
    </location>
</feature>
<evidence type="ECO:0000256" key="2">
    <source>
        <dbReference type="ARBA" id="ARBA00004922"/>
    </source>
</evidence>
<evidence type="ECO:0000313" key="14">
    <source>
        <dbReference type="Proteomes" id="UP000759131"/>
    </source>
</evidence>
<dbReference type="GO" id="GO:0004169">
    <property type="term" value="F:dolichyl-phosphate-mannose-protein mannosyltransferase activity"/>
    <property type="evidence" value="ECO:0007669"/>
    <property type="project" value="TreeGrafter"/>
</dbReference>
<evidence type="ECO:0000256" key="1">
    <source>
        <dbReference type="ARBA" id="ARBA00004127"/>
    </source>
</evidence>
<evidence type="ECO:0000256" key="11">
    <source>
        <dbReference type="SAM" id="Phobius"/>
    </source>
</evidence>
<feature type="transmembrane region" description="Helical" evidence="11">
    <location>
        <begin position="303"/>
        <end position="322"/>
    </location>
</feature>
<reference evidence="13" key="1">
    <citation type="submission" date="2020-11" db="EMBL/GenBank/DDBJ databases">
        <authorList>
            <person name="Tran Van P."/>
        </authorList>
    </citation>
    <scope>NUCLEOTIDE SEQUENCE</scope>
</reference>
<dbReference type="InterPro" id="IPR003342">
    <property type="entry name" value="ArnT-like_N"/>
</dbReference>
<dbReference type="EMBL" id="CAJPIZ010021043">
    <property type="protein sequence ID" value="CAG2117497.1"/>
    <property type="molecule type" value="Genomic_DNA"/>
</dbReference>
<name>A0A7R9LBN9_9ACAR</name>
<comment type="pathway">
    <text evidence="2">Protein modification; protein glycosylation.</text>
</comment>
<protein>
    <recommendedName>
        <fullName evidence="9">Protein O-mannosyl-transferase 2</fullName>
    </recommendedName>
</protein>
<feature type="domain" description="ArnT-like N-terminal" evidence="12">
    <location>
        <begin position="195"/>
        <end position="415"/>
    </location>
</feature>
<evidence type="ECO:0000256" key="8">
    <source>
        <dbReference type="ARBA" id="ARBA00023136"/>
    </source>
</evidence>
<evidence type="ECO:0000256" key="10">
    <source>
        <dbReference type="SAM" id="MobiDB-lite"/>
    </source>
</evidence>
<proteinExistence type="inferred from homology"/>
<dbReference type="Pfam" id="PF02366">
    <property type="entry name" value="PMT"/>
    <property type="match status" value="1"/>
</dbReference>
<evidence type="ECO:0000256" key="9">
    <source>
        <dbReference type="ARBA" id="ARBA00039583"/>
    </source>
</evidence>
<dbReference type="GO" id="GO:0005783">
    <property type="term" value="C:endoplasmic reticulum"/>
    <property type="evidence" value="ECO:0007669"/>
    <property type="project" value="TreeGrafter"/>
</dbReference>
<gene>
    <name evidence="13" type="ORF">OSB1V03_LOCUS17450</name>
</gene>
<evidence type="ECO:0000259" key="12">
    <source>
        <dbReference type="Pfam" id="PF02366"/>
    </source>
</evidence>
<comment type="subcellular location">
    <subcellularLocation>
        <location evidence="1">Endomembrane system</location>
        <topology evidence="1">Multi-pass membrane protein</topology>
    </subcellularLocation>
</comment>
<evidence type="ECO:0000313" key="13">
    <source>
        <dbReference type="EMBL" id="CAD7638588.1"/>
    </source>
</evidence>
<dbReference type="PANTHER" id="PTHR10050">
    <property type="entry name" value="DOLICHYL-PHOSPHATE-MANNOSE--PROTEIN MANNOSYLTRANSFERASE"/>
    <property type="match status" value="1"/>
</dbReference>
<dbReference type="UniPathway" id="UPA00378"/>
<sequence length="415" mass="47805">MGGVFTKDHFDLQHLSLPLKRLPLHEYPSDREESPYDPLYGFPNGRKPRVMAATEEEMDSAKLDPPKRDYCAHRLMEFRGCMKCNMPFVLRCQHELHAYHDCQWEDQVLRMKEWEREKRLRQRDYRREQKAKRETIATLAVRLVATDVPNMSSTDTKSKPKIKTKSTGSVSKRRSIDGNDTTDDERHMWWWLAFVSITALSFGTRLYKISEPNHVCWDETHFGKMGSWYINHTFFFDVHPPLGKMLIGLAGHLTGYNGTFAFNKPGDKYMDQPYVGMRLFCVTLGALIIPMCFVIVWKLSQSITSSTMASLFIIFDVGMITLSQYILLDPILMFFIISSVLGSVMFGSLSGQPFGKMWWFWLSWTGVFLSCAISVKFVGLFVICVVGVQTIADLWELYGNLSNPLSLVVKHLLAR</sequence>
<dbReference type="InterPro" id="IPR027005">
    <property type="entry name" value="PMT-like"/>
</dbReference>
<organism evidence="13">
    <name type="scientific">Medioppia subpectinata</name>
    <dbReference type="NCBI Taxonomy" id="1979941"/>
    <lineage>
        <taxon>Eukaryota</taxon>
        <taxon>Metazoa</taxon>
        <taxon>Ecdysozoa</taxon>
        <taxon>Arthropoda</taxon>
        <taxon>Chelicerata</taxon>
        <taxon>Arachnida</taxon>
        <taxon>Acari</taxon>
        <taxon>Acariformes</taxon>
        <taxon>Sarcoptiformes</taxon>
        <taxon>Oribatida</taxon>
        <taxon>Brachypylina</taxon>
        <taxon>Oppioidea</taxon>
        <taxon>Oppiidae</taxon>
        <taxon>Medioppia</taxon>
    </lineage>
</organism>
<comment type="similarity">
    <text evidence="3">Belongs to the glycosyltransferase 39 family.</text>
</comment>
<evidence type="ECO:0000256" key="4">
    <source>
        <dbReference type="ARBA" id="ARBA00022676"/>
    </source>
</evidence>
<feature type="transmembrane region" description="Helical" evidence="11">
    <location>
        <begin position="361"/>
        <end position="388"/>
    </location>
</feature>
<dbReference type="OrthoDB" id="268414at2759"/>
<keyword evidence="4" id="KW-0328">Glycosyltransferase</keyword>
<accession>A0A7R9LBN9</accession>
<feature type="transmembrane region" description="Helical" evidence="11">
    <location>
        <begin position="279"/>
        <end position="297"/>
    </location>
</feature>
<dbReference type="InterPro" id="IPR008698">
    <property type="entry name" value="NDUB7"/>
</dbReference>
<dbReference type="Pfam" id="PF05676">
    <property type="entry name" value="NDUF_B7"/>
    <property type="match status" value="1"/>
</dbReference>
<evidence type="ECO:0000256" key="5">
    <source>
        <dbReference type="ARBA" id="ARBA00022679"/>
    </source>
</evidence>
<keyword evidence="6 11" id="KW-0812">Transmembrane</keyword>
<evidence type="ECO:0000256" key="7">
    <source>
        <dbReference type="ARBA" id="ARBA00022989"/>
    </source>
</evidence>
<keyword evidence="14" id="KW-1185">Reference proteome</keyword>
<feature type="transmembrane region" description="Helical" evidence="11">
    <location>
        <begin position="331"/>
        <end position="349"/>
    </location>
</feature>
<dbReference type="EMBL" id="OC875618">
    <property type="protein sequence ID" value="CAD7638588.1"/>
    <property type="molecule type" value="Genomic_DNA"/>
</dbReference>
<evidence type="ECO:0000256" key="6">
    <source>
        <dbReference type="ARBA" id="ARBA00022692"/>
    </source>
</evidence>
<keyword evidence="5" id="KW-0808">Transferase</keyword>
<keyword evidence="7 11" id="KW-1133">Transmembrane helix</keyword>
<dbReference type="GO" id="GO:0016020">
    <property type="term" value="C:membrane"/>
    <property type="evidence" value="ECO:0007669"/>
    <property type="project" value="InterPro"/>
</dbReference>
<feature type="region of interest" description="Disordered" evidence="10">
    <location>
        <begin position="150"/>
        <end position="181"/>
    </location>
</feature>
<keyword evidence="8 11" id="KW-0472">Membrane</keyword>
<dbReference type="PANTHER" id="PTHR10050:SF46">
    <property type="entry name" value="PROTEIN O-MANNOSYL-TRANSFERASE 2"/>
    <property type="match status" value="1"/>
</dbReference>
<dbReference type="GO" id="GO:0005739">
    <property type="term" value="C:mitochondrion"/>
    <property type="evidence" value="ECO:0007669"/>
    <property type="project" value="InterPro"/>
</dbReference>